<feature type="region of interest" description="Disordered" evidence="1">
    <location>
        <begin position="41"/>
        <end position="66"/>
    </location>
</feature>
<evidence type="ECO:0000256" key="1">
    <source>
        <dbReference type="SAM" id="MobiDB-lite"/>
    </source>
</evidence>
<feature type="region of interest" description="Disordered" evidence="1">
    <location>
        <begin position="225"/>
        <end position="252"/>
    </location>
</feature>
<feature type="signal peptide" evidence="2">
    <location>
        <begin position="1"/>
        <end position="22"/>
    </location>
</feature>
<feature type="compositionally biased region" description="Low complexity" evidence="1">
    <location>
        <begin position="228"/>
        <end position="239"/>
    </location>
</feature>
<dbReference type="AlphaFoldDB" id="A0A8J6C9P3"/>
<evidence type="ECO:0000313" key="4">
    <source>
        <dbReference type="Proteomes" id="UP000751190"/>
    </source>
</evidence>
<comment type="caution">
    <text evidence="3">The sequence shown here is derived from an EMBL/GenBank/DDBJ whole genome shotgun (WGS) entry which is preliminary data.</text>
</comment>
<keyword evidence="2" id="KW-0732">Signal</keyword>
<proteinExistence type="predicted"/>
<evidence type="ECO:0000256" key="2">
    <source>
        <dbReference type="SAM" id="SignalP"/>
    </source>
</evidence>
<reference evidence="3" key="1">
    <citation type="submission" date="2021-05" db="EMBL/GenBank/DDBJ databases">
        <title>The genome of the haptophyte Pavlova lutheri (Diacronema luteri, Pavlovales) - a model for lipid biosynthesis in eukaryotic algae.</title>
        <authorList>
            <person name="Hulatt C.J."/>
            <person name="Posewitz M.C."/>
        </authorList>
    </citation>
    <scope>NUCLEOTIDE SEQUENCE</scope>
    <source>
        <strain evidence="3">NIVA-4/92</strain>
    </source>
</reference>
<accession>A0A8J6C9P3</accession>
<evidence type="ECO:0000313" key="3">
    <source>
        <dbReference type="EMBL" id="KAG8461810.1"/>
    </source>
</evidence>
<name>A0A8J6C9P3_DIALT</name>
<feature type="region of interest" description="Disordered" evidence="1">
    <location>
        <begin position="539"/>
        <end position="562"/>
    </location>
</feature>
<keyword evidence="4" id="KW-1185">Reference proteome</keyword>
<organism evidence="3 4">
    <name type="scientific">Diacronema lutheri</name>
    <name type="common">Unicellular marine alga</name>
    <name type="synonym">Monochrysis lutheri</name>
    <dbReference type="NCBI Taxonomy" id="2081491"/>
    <lineage>
        <taxon>Eukaryota</taxon>
        <taxon>Haptista</taxon>
        <taxon>Haptophyta</taxon>
        <taxon>Pavlovophyceae</taxon>
        <taxon>Pavlovales</taxon>
        <taxon>Pavlovaceae</taxon>
        <taxon>Diacronema</taxon>
    </lineage>
</organism>
<protein>
    <submittedName>
        <fullName evidence="3">Uncharacterized protein</fullName>
    </submittedName>
</protein>
<dbReference type="Proteomes" id="UP000751190">
    <property type="component" value="Unassembled WGS sequence"/>
</dbReference>
<sequence length="631" mass="65042">MAALRTLGVLAACLAASASGFGAPRVTPSRVGSAPQRRALALAAAGGEEPPSPPADGQAERDELREGSELAKEFELAWRRKTGLEEIRAREKASIDALIDSQIAQIQAVKDQMDIDLARSQAATNEALRQHTEAALRAIDAKADEAQRIGRAQFDAILRGESPASIDGAARGAAGGAAGARAGERVVRSVVLVGAGGPLMRAVARQLSGSVRVRAVIAGDAAKRDSRGLAPWPRAPAGARPGGNGAAGAGDASGGGEALGFELVDTTAEPPSRFAVQRAMDGADSVLFCLVDGERREWCLDEQAARRWVEGAGGPTPPPDGVPSLPVPVKVENVAGRLLLVASAHGTNRAGVMPYALQNVWGQLDAWRRVEQDAQLGAKGRGFDWCVAHLGKLLPPTDKGAEGSGPLTVAPGDSLSAPIALDTAADGLARVLRGAVPAARNASFSLHAEGVGARADAAWADEFLKLDGPELARLPLRADADARATLLWLRDFGVSLTKPGRDALPTPAQALPTDDGVKIVFLKSGFELSRGFADKDAAEERAAAGGAGGTKGGASGEQPEQVDAGAREALRAAALRGRPDGALLLQLEQAPAAGGPARVRVVRQTEEGAVIKETSEGIILARLTRELPSRA</sequence>
<gene>
    <name evidence="3" type="ORF">KFE25_001428</name>
</gene>
<feature type="chain" id="PRO_5035242420" evidence="2">
    <location>
        <begin position="23"/>
        <end position="631"/>
    </location>
</feature>
<feature type="compositionally biased region" description="Gly residues" evidence="1">
    <location>
        <begin position="240"/>
        <end position="252"/>
    </location>
</feature>
<feature type="compositionally biased region" description="Gly residues" evidence="1">
    <location>
        <begin position="545"/>
        <end position="555"/>
    </location>
</feature>
<dbReference type="OrthoDB" id="41001at2759"/>
<dbReference type="EMBL" id="JAGTXO010000024">
    <property type="protein sequence ID" value="KAG8461810.1"/>
    <property type="molecule type" value="Genomic_DNA"/>
</dbReference>